<gene>
    <name evidence="5" type="ORF">UTRI_01254</name>
</gene>
<evidence type="ECO:0000313" key="5">
    <source>
        <dbReference type="EMBL" id="SPO22576.1"/>
    </source>
</evidence>
<dbReference type="PANTHER" id="PTHR33620">
    <property type="entry name" value="UREASE ACCESSORY PROTEIN F"/>
    <property type="match status" value="1"/>
</dbReference>
<evidence type="ECO:0008006" key="7">
    <source>
        <dbReference type="Google" id="ProtNLM"/>
    </source>
</evidence>
<sequence>MSQPPIPTSDRDEDTEFETYLLLLLSDSNLPTGGFVASSGLESFYAHGLLHDSRPNLPNFISNSSTAAKRSTAPSQANLSSATLSFAQSTLHSYARSSLPFLSRVHLCVDRYLDSGVRARSLRARARELESEEESKAADAVFEGEQGARLEECLRSISRLDSSYHTLLLNHVARRASKAQGIALLTLYSKAFARPIDLSREPFPLTHHDSPSTSSSITTTADSETEESRISLAAQLVDRLKLDIRRSTTTSSASTAPSGGLQNGHLPICWAVFAACLGITLRKAVFLHLFLQARSLFSSSIRLNTLGPYLAHQVMRFQMRKVVDGVLAEMTREGCLDVPELKAKAKGKAKAKAEAEGQVRVEEAGERAQGYKEEGMELDDVASYTIPDDTQLPREATKTHAVQAITPFRTTATMSTTSTTLLRPAVRSLREGKNVLIPVDDEDPHQGWAWDWPEEQEEDFLGSISKVEGRGSDRGFWTTPSAPATTFPLGEIIQARHDQLHSRLFNS</sequence>
<reference evidence="5 6" key="1">
    <citation type="submission" date="2018-03" db="EMBL/GenBank/DDBJ databases">
        <authorList>
            <person name="Guldener U."/>
        </authorList>
    </citation>
    <scope>NUCLEOTIDE SEQUENCE [LARGE SCALE GENOMIC DNA]</scope>
    <source>
        <strain evidence="5 6">NBRC100155</strain>
    </source>
</reference>
<dbReference type="AlphaFoldDB" id="A0A5C3DZA9"/>
<evidence type="ECO:0000256" key="3">
    <source>
        <dbReference type="ARBA" id="ARBA00046339"/>
    </source>
</evidence>
<dbReference type="InterPro" id="IPR002639">
    <property type="entry name" value="UreF"/>
</dbReference>
<evidence type="ECO:0000256" key="4">
    <source>
        <dbReference type="SAM" id="MobiDB-lite"/>
    </source>
</evidence>
<dbReference type="GO" id="GO:0016151">
    <property type="term" value="F:nickel cation binding"/>
    <property type="evidence" value="ECO:0007669"/>
    <property type="project" value="InterPro"/>
</dbReference>
<dbReference type="Pfam" id="PF01730">
    <property type="entry name" value="UreF"/>
    <property type="match status" value="1"/>
</dbReference>
<feature type="region of interest" description="Disordered" evidence="4">
    <location>
        <begin position="203"/>
        <end position="223"/>
    </location>
</feature>
<evidence type="ECO:0000313" key="6">
    <source>
        <dbReference type="Proteomes" id="UP000324022"/>
    </source>
</evidence>
<feature type="compositionally biased region" description="Low complexity" evidence="4">
    <location>
        <begin position="211"/>
        <end position="222"/>
    </location>
</feature>
<keyword evidence="6" id="KW-1185">Reference proteome</keyword>
<evidence type="ECO:0000256" key="2">
    <source>
        <dbReference type="ARBA" id="ARBA00023186"/>
    </source>
</evidence>
<dbReference type="PANTHER" id="PTHR33620:SF1">
    <property type="entry name" value="UREASE ACCESSORY PROTEIN F"/>
    <property type="match status" value="1"/>
</dbReference>
<dbReference type="OrthoDB" id="2550922at2759"/>
<evidence type="ECO:0000256" key="1">
    <source>
        <dbReference type="ARBA" id="ARBA00022988"/>
    </source>
</evidence>
<accession>A0A5C3DZA9</accession>
<keyword evidence="2" id="KW-0143">Chaperone</keyword>
<keyword evidence="1" id="KW-0996">Nickel insertion</keyword>
<dbReference type="Gene3D" id="1.10.4190.10">
    <property type="entry name" value="Urease accessory protein UreF"/>
    <property type="match status" value="1"/>
</dbReference>
<comment type="similarity">
    <text evidence="3">Belongs to the UreF family.</text>
</comment>
<name>A0A5C3DZA9_9BASI</name>
<dbReference type="Proteomes" id="UP000324022">
    <property type="component" value="Unassembled WGS sequence"/>
</dbReference>
<proteinExistence type="inferred from homology"/>
<protein>
    <recommendedName>
        <fullName evidence="7">Urease accessory protein UreF</fullName>
    </recommendedName>
</protein>
<dbReference type="InterPro" id="IPR038277">
    <property type="entry name" value="UreF_sf"/>
</dbReference>
<dbReference type="EMBL" id="OOIN01000004">
    <property type="protein sequence ID" value="SPO22576.1"/>
    <property type="molecule type" value="Genomic_DNA"/>
</dbReference>
<organism evidence="5 6">
    <name type="scientific">Ustilago trichophora</name>
    <dbReference type="NCBI Taxonomy" id="86804"/>
    <lineage>
        <taxon>Eukaryota</taxon>
        <taxon>Fungi</taxon>
        <taxon>Dikarya</taxon>
        <taxon>Basidiomycota</taxon>
        <taxon>Ustilaginomycotina</taxon>
        <taxon>Ustilaginomycetes</taxon>
        <taxon>Ustilaginales</taxon>
        <taxon>Ustilaginaceae</taxon>
        <taxon>Ustilago</taxon>
    </lineage>
</organism>